<protein>
    <submittedName>
        <fullName evidence="2">Helix-turn-helix domain-containing protein</fullName>
    </submittedName>
</protein>
<gene>
    <name evidence="2" type="ORF">Drose_05945</name>
</gene>
<organism evidence="2 3">
    <name type="scientific">Dactylosporangium roseum</name>
    <dbReference type="NCBI Taxonomy" id="47989"/>
    <lineage>
        <taxon>Bacteria</taxon>
        <taxon>Bacillati</taxon>
        <taxon>Actinomycetota</taxon>
        <taxon>Actinomycetes</taxon>
        <taxon>Micromonosporales</taxon>
        <taxon>Micromonosporaceae</taxon>
        <taxon>Dactylosporangium</taxon>
    </lineage>
</organism>
<evidence type="ECO:0000259" key="1">
    <source>
        <dbReference type="PROSITE" id="PS50943"/>
    </source>
</evidence>
<feature type="domain" description="HTH cro/C1-type" evidence="1">
    <location>
        <begin position="19"/>
        <end position="75"/>
    </location>
</feature>
<dbReference type="SUPFAM" id="SSF47413">
    <property type="entry name" value="lambda repressor-like DNA-binding domains"/>
    <property type="match status" value="1"/>
</dbReference>
<dbReference type="Pfam" id="PF13560">
    <property type="entry name" value="HTH_31"/>
    <property type="match status" value="1"/>
</dbReference>
<dbReference type="PROSITE" id="PS50943">
    <property type="entry name" value="HTH_CROC1"/>
    <property type="match status" value="1"/>
</dbReference>
<dbReference type="RefSeq" id="WP_260727176.1">
    <property type="nucleotide sequence ID" value="NZ_BAAABS010000033.1"/>
</dbReference>
<dbReference type="CDD" id="cd00093">
    <property type="entry name" value="HTH_XRE"/>
    <property type="match status" value="1"/>
</dbReference>
<dbReference type="Gene3D" id="1.10.260.40">
    <property type="entry name" value="lambda repressor-like DNA-binding domains"/>
    <property type="match status" value="1"/>
</dbReference>
<dbReference type="InterPro" id="IPR010982">
    <property type="entry name" value="Lambda_DNA-bd_dom_sf"/>
</dbReference>
<dbReference type="InterPro" id="IPR001387">
    <property type="entry name" value="Cro/C1-type_HTH"/>
</dbReference>
<dbReference type="InterPro" id="IPR043917">
    <property type="entry name" value="DUF5753"/>
</dbReference>
<dbReference type="Proteomes" id="UP001058271">
    <property type="component" value="Chromosome"/>
</dbReference>
<reference evidence="2" key="1">
    <citation type="submission" date="2021-04" db="EMBL/GenBank/DDBJ databases">
        <title>Biosynthetic gene clusters of Dactylosporangioum roseum.</title>
        <authorList>
            <person name="Hartkoorn R.C."/>
            <person name="Beaudoing E."/>
            <person name="Hot D."/>
            <person name="Moureu S."/>
        </authorList>
    </citation>
    <scope>NUCLEOTIDE SEQUENCE</scope>
    <source>
        <strain evidence="2">NRRL B-16295</strain>
    </source>
</reference>
<dbReference type="EMBL" id="CP073721">
    <property type="protein sequence ID" value="UWZ37813.1"/>
    <property type="molecule type" value="Genomic_DNA"/>
</dbReference>
<evidence type="ECO:0000313" key="3">
    <source>
        <dbReference type="Proteomes" id="UP001058271"/>
    </source>
</evidence>
<dbReference type="Pfam" id="PF19054">
    <property type="entry name" value="DUF5753"/>
    <property type="match status" value="1"/>
</dbReference>
<dbReference type="SMART" id="SM00530">
    <property type="entry name" value="HTH_XRE"/>
    <property type="match status" value="1"/>
</dbReference>
<name>A0ABY5Z9Z1_9ACTN</name>
<sequence>MTNPTEARLLQPGGLASELRRLRDEADLTGAALAERLGEGWTQPRISKLENGRQLPSSDDIRAIGTALNLDQAVVERLLDLREQVSVITRSWRRGRNAGQAAIQRSYDERVRAAHRIRNHENNVIPGLLQTADYARHQAIQGLTTAGFDPAELDVTVAARIERQQVLDDASKQFEFSIDEAALRMAYCPADVMLGQLGRLLEATRGPSHIWFGIVPFGVNIPFVPQIRFMQIDDEVSVEHFAGDVTLTGDEARTFSDAMDRIKDEAVTGEAARKLIVDAMRWLSSL</sequence>
<evidence type="ECO:0000313" key="2">
    <source>
        <dbReference type="EMBL" id="UWZ37813.1"/>
    </source>
</evidence>
<proteinExistence type="predicted"/>
<keyword evidence="3" id="KW-1185">Reference proteome</keyword>
<accession>A0ABY5Z9Z1</accession>